<evidence type="ECO:0000256" key="2">
    <source>
        <dbReference type="ARBA" id="ARBA00022801"/>
    </source>
</evidence>
<feature type="domain" description="CheC-like protein" evidence="3">
    <location>
        <begin position="17"/>
        <end position="51"/>
    </location>
</feature>
<organism evidence="4 5">
    <name type="scientific">Thermococcus onnurineus (strain NA1)</name>
    <dbReference type="NCBI Taxonomy" id="523850"/>
    <lineage>
        <taxon>Archaea</taxon>
        <taxon>Methanobacteriati</taxon>
        <taxon>Methanobacteriota</taxon>
        <taxon>Thermococci</taxon>
        <taxon>Thermococcales</taxon>
        <taxon>Thermococcaceae</taxon>
        <taxon>Thermococcus</taxon>
    </lineage>
</organism>
<dbReference type="Pfam" id="PF04509">
    <property type="entry name" value="CheC"/>
    <property type="match status" value="2"/>
</dbReference>
<dbReference type="Proteomes" id="UP000002727">
    <property type="component" value="Chromosome"/>
</dbReference>
<dbReference type="SUPFAM" id="SSF103039">
    <property type="entry name" value="CheC-like"/>
    <property type="match status" value="1"/>
</dbReference>
<evidence type="ECO:0000259" key="3">
    <source>
        <dbReference type="Pfam" id="PF04509"/>
    </source>
</evidence>
<keyword evidence="4" id="KW-0418">Kinase</keyword>
<dbReference type="PANTHER" id="PTHR43693">
    <property type="entry name" value="PROTEIN PHOSPHATASE CHEZ"/>
    <property type="match status" value="1"/>
</dbReference>
<dbReference type="HOGENOM" id="CLU_087860_2_1_2"/>
<dbReference type="PANTHER" id="PTHR43693:SF1">
    <property type="entry name" value="PROTEIN PHOSPHATASE CHEZ"/>
    <property type="match status" value="1"/>
</dbReference>
<dbReference type="CDD" id="cd17909">
    <property type="entry name" value="CheC_ClassI"/>
    <property type="match status" value="1"/>
</dbReference>
<dbReference type="RefSeq" id="WP_012572159.1">
    <property type="nucleotide sequence ID" value="NC_011529.1"/>
</dbReference>
<dbReference type="GeneID" id="7018221"/>
<dbReference type="GO" id="GO:0016787">
    <property type="term" value="F:hydrolase activity"/>
    <property type="evidence" value="ECO:0007669"/>
    <property type="project" value="UniProtKB-KW"/>
</dbReference>
<dbReference type="InterPro" id="IPR050992">
    <property type="entry name" value="CheZ_family_phosphatases"/>
</dbReference>
<dbReference type="InterPro" id="IPR007597">
    <property type="entry name" value="CheC"/>
</dbReference>
<dbReference type="STRING" id="523850.TON_1199"/>
<dbReference type="PATRIC" id="fig|523850.10.peg.1206"/>
<dbReference type="AlphaFoldDB" id="B6YX74"/>
<evidence type="ECO:0000313" key="5">
    <source>
        <dbReference type="Proteomes" id="UP000002727"/>
    </source>
</evidence>
<keyword evidence="2" id="KW-0378">Hydrolase</keyword>
<accession>B6YX74</accession>
<protein>
    <submittedName>
        <fullName evidence="4">Histidine kinase</fullName>
    </submittedName>
</protein>
<keyword evidence="5" id="KW-1185">Reference proteome</keyword>
<dbReference type="InterPro" id="IPR028976">
    <property type="entry name" value="CheC-like_sf"/>
</dbReference>
<dbReference type="EMBL" id="CP000855">
    <property type="protein sequence ID" value="ACJ16687.1"/>
    <property type="molecule type" value="Genomic_DNA"/>
</dbReference>
<keyword evidence="1" id="KW-0145">Chemotaxis</keyword>
<evidence type="ECO:0000313" key="4">
    <source>
        <dbReference type="EMBL" id="ACJ16687.1"/>
    </source>
</evidence>
<gene>
    <name evidence="4" type="ordered locus">TON_1199</name>
</gene>
<dbReference type="GO" id="GO:0006935">
    <property type="term" value="P:chemotaxis"/>
    <property type="evidence" value="ECO:0007669"/>
    <property type="project" value="UniProtKB-KW"/>
</dbReference>
<reference evidence="4 5" key="1">
    <citation type="journal article" date="2008" name="J. Bacteriol.">
        <title>The complete genome sequence of Thermococcus onnurineus NA1 reveals a mixed heterotrophic and carboxydotrophic metabolism.</title>
        <authorList>
            <person name="Lee H.S."/>
            <person name="Kang S.G."/>
            <person name="Bae S.S."/>
            <person name="Lim J.K."/>
            <person name="Cho Y."/>
            <person name="Kim Y.J."/>
            <person name="Jeon J.H."/>
            <person name="Cha S.S."/>
            <person name="Kwon K.K."/>
            <person name="Kim H.T."/>
            <person name="Park C.J."/>
            <person name="Lee H.W."/>
            <person name="Kim S.I."/>
            <person name="Chun J."/>
            <person name="Colwell R.R."/>
            <person name="Kim S.J."/>
            <person name="Lee J.H."/>
        </authorList>
    </citation>
    <scope>NUCLEOTIDE SEQUENCE [LARGE SCALE GENOMIC DNA]</scope>
    <source>
        <strain evidence="4 5">NA1</strain>
    </source>
</reference>
<name>B6YX74_THEON</name>
<dbReference type="Gene3D" id="3.40.1550.10">
    <property type="entry name" value="CheC-like"/>
    <property type="match status" value="1"/>
</dbReference>
<dbReference type="GO" id="GO:0016301">
    <property type="term" value="F:kinase activity"/>
    <property type="evidence" value="ECO:0007669"/>
    <property type="project" value="UniProtKB-KW"/>
</dbReference>
<evidence type="ECO:0000256" key="1">
    <source>
        <dbReference type="ARBA" id="ARBA00022500"/>
    </source>
</evidence>
<sequence>MEYENYEGYIKNLDEFAKSVLVETFNIGASRAADALSEMTGLTVNITVPEIDITPIKSVPEKVGEDIKIAVYIQLSGGFNGHAFFFMDFKDALTMFDLMMGMSPGSTTKFDEIVQSAVMEAGNILISAFANALSEFLGTEINQTPPNLAIDFPPAILDFALADIGQHCDYTMLLKTQMTVEGVEFREHFMILPHPFSMKKIIDTLLEGFV</sequence>
<keyword evidence="4" id="KW-0808">Transferase</keyword>
<dbReference type="eggNOG" id="arCOG02381">
    <property type="taxonomic scope" value="Archaea"/>
</dbReference>
<proteinExistence type="predicted"/>
<feature type="domain" description="CheC-like protein" evidence="3">
    <location>
        <begin position="113"/>
        <end position="148"/>
    </location>
</feature>
<dbReference type="KEGG" id="ton:TON_1199"/>